<dbReference type="STRING" id="573370.DMR_24900"/>
<dbReference type="EMBL" id="AP010904">
    <property type="protein sequence ID" value="BAH75981.1"/>
    <property type="molecule type" value="Genomic_DNA"/>
</dbReference>
<protein>
    <recommendedName>
        <fullName evidence="3">HTH cro/C1-type domain-containing protein</fullName>
    </recommendedName>
</protein>
<accession>C4XTI4</accession>
<sequence length="90" mass="10353">MAGRPVRAAMSRPRGLALPTDWSMLPREQRLKLWLRSEGLTLTDLARKLGVHKSAPGKWLVSCTERIPDYRKYQLLRLGLPCEFVQQTVH</sequence>
<evidence type="ECO:0008006" key="3">
    <source>
        <dbReference type="Google" id="ProtNLM"/>
    </source>
</evidence>
<keyword evidence="2" id="KW-1185">Reference proteome</keyword>
<dbReference type="Proteomes" id="UP000009071">
    <property type="component" value="Chromosome"/>
</dbReference>
<dbReference type="KEGG" id="dma:DMR_24900"/>
<dbReference type="eggNOG" id="ENOG50318SI">
    <property type="taxonomic scope" value="Bacteria"/>
</dbReference>
<name>C4XTI4_SOLM1</name>
<reference evidence="1 2" key="1">
    <citation type="journal article" date="2009" name="Genome Res.">
        <title>Whole genome sequence of Desulfovibrio magneticus strain RS-1 revealed common gene clusters in magnetotactic bacteria.</title>
        <authorList>
            <person name="Nakazawa H."/>
            <person name="Arakaki A."/>
            <person name="Narita-Yamada S."/>
            <person name="Yashiro I."/>
            <person name="Jinno K."/>
            <person name="Aoki N."/>
            <person name="Tsuruyama A."/>
            <person name="Okamura Y."/>
            <person name="Tanikawa S."/>
            <person name="Fujita N."/>
            <person name="Takeyama H."/>
            <person name="Matsunaga T."/>
        </authorList>
    </citation>
    <scope>NUCLEOTIDE SEQUENCE [LARGE SCALE GENOMIC DNA]</scope>
    <source>
        <strain evidence="2">ATCC 700980 / DSM 13731 / RS-1</strain>
    </source>
</reference>
<evidence type="ECO:0000313" key="1">
    <source>
        <dbReference type="EMBL" id="BAH75981.1"/>
    </source>
</evidence>
<dbReference type="HOGENOM" id="CLU_2632387_0_0_7"/>
<evidence type="ECO:0000313" key="2">
    <source>
        <dbReference type="Proteomes" id="UP000009071"/>
    </source>
</evidence>
<dbReference type="CDD" id="cd00093">
    <property type="entry name" value="HTH_XRE"/>
    <property type="match status" value="1"/>
</dbReference>
<gene>
    <name evidence="1" type="ordered locus">DMR_24900</name>
</gene>
<organism evidence="1 2">
    <name type="scientific">Solidesulfovibrio magneticus (strain ATCC 700980 / DSM 13731 / RS-1)</name>
    <name type="common">Desulfovibrio magneticus</name>
    <dbReference type="NCBI Taxonomy" id="573370"/>
    <lineage>
        <taxon>Bacteria</taxon>
        <taxon>Pseudomonadati</taxon>
        <taxon>Thermodesulfobacteriota</taxon>
        <taxon>Desulfovibrionia</taxon>
        <taxon>Desulfovibrionales</taxon>
        <taxon>Desulfovibrionaceae</taxon>
        <taxon>Solidesulfovibrio</taxon>
    </lineage>
</organism>
<proteinExistence type="predicted"/>
<dbReference type="AlphaFoldDB" id="C4XTI4"/>
<dbReference type="InterPro" id="IPR001387">
    <property type="entry name" value="Cro/C1-type_HTH"/>
</dbReference>